<dbReference type="CDD" id="cd03192">
    <property type="entry name" value="GST_C_Sigma_like"/>
    <property type="match status" value="1"/>
</dbReference>
<dbReference type="OrthoDB" id="414243at2759"/>
<feature type="domain" description="GST N-terminal" evidence="1">
    <location>
        <begin position="14"/>
        <end position="99"/>
    </location>
</feature>
<dbReference type="Pfam" id="PF14497">
    <property type="entry name" value="GST_C_3"/>
    <property type="match status" value="1"/>
</dbReference>
<dbReference type="PANTHER" id="PTHR11571:SF263">
    <property type="entry name" value="GLUTATHIONE S-TRANSFERASE"/>
    <property type="match status" value="1"/>
</dbReference>
<dbReference type="InterPro" id="IPR010987">
    <property type="entry name" value="Glutathione-S-Trfase_C-like"/>
</dbReference>
<dbReference type="InterPro" id="IPR036249">
    <property type="entry name" value="Thioredoxin-like_sf"/>
</dbReference>
<dbReference type="PANTHER" id="PTHR11571">
    <property type="entry name" value="GLUTATHIONE S-TRANSFERASE"/>
    <property type="match status" value="1"/>
</dbReference>
<keyword evidence="3" id="KW-0808">Transferase</keyword>
<gene>
    <name evidence="3" type="ORF">CYLTODRAFT_422478</name>
</gene>
<reference evidence="3 4" key="1">
    <citation type="journal article" date="2015" name="Fungal Genet. Biol.">
        <title>Evolution of novel wood decay mechanisms in Agaricales revealed by the genome sequences of Fistulina hepatica and Cylindrobasidium torrendii.</title>
        <authorList>
            <person name="Floudas D."/>
            <person name="Held B.W."/>
            <person name="Riley R."/>
            <person name="Nagy L.G."/>
            <person name="Koehler G."/>
            <person name="Ransdell A.S."/>
            <person name="Younus H."/>
            <person name="Chow J."/>
            <person name="Chiniquy J."/>
            <person name="Lipzen A."/>
            <person name="Tritt A."/>
            <person name="Sun H."/>
            <person name="Haridas S."/>
            <person name="LaButti K."/>
            <person name="Ohm R.A."/>
            <person name="Kues U."/>
            <person name="Blanchette R.A."/>
            <person name="Grigoriev I.V."/>
            <person name="Minto R.E."/>
            <person name="Hibbett D.S."/>
        </authorList>
    </citation>
    <scope>NUCLEOTIDE SEQUENCE [LARGE SCALE GENOMIC DNA]</scope>
    <source>
        <strain evidence="3 4">FP15055 ss-10</strain>
    </source>
</reference>
<evidence type="ECO:0000259" key="2">
    <source>
        <dbReference type="PROSITE" id="PS50405"/>
    </source>
</evidence>
<keyword evidence="4" id="KW-1185">Reference proteome</keyword>
<evidence type="ECO:0000313" key="4">
    <source>
        <dbReference type="Proteomes" id="UP000054007"/>
    </source>
</evidence>
<organism evidence="3 4">
    <name type="scientific">Cylindrobasidium torrendii FP15055 ss-10</name>
    <dbReference type="NCBI Taxonomy" id="1314674"/>
    <lineage>
        <taxon>Eukaryota</taxon>
        <taxon>Fungi</taxon>
        <taxon>Dikarya</taxon>
        <taxon>Basidiomycota</taxon>
        <taxon>Agaricomycotina</taxon>
        <taxon>Agaricomycetes</taxon>
        <taxon>Agaricomycetidae</taxon>
        <taxon>Agaricales</taxon>
        <taxon>Marasmiineae</taxon>
        <taxon>Physalacriaceae</taxon>
        <taxon>Cylindrobasidium</taxon>
    </lineage>
</organism>
<evidence type="ECO:0000313" key="3">
    <source>
        <dbReference type="EMBL" id="KIY67522.1"/>
    </source>
</evidence>
<dbReference type="InterPro" id="IPR036282">
    <property type="entry name" value="Glutathione-S-Trfase_C_sf"/>
</dbReference>
<sequence>MSDDARPTKIQKVAPYKLHYWPAIPGRGEFIRLAFEYTGTAYVEANDPKTLLATIGDASKTGGAPPAFAPPALELPNGYVLSQTPAILNYLAPRLGLAGWDKATSLDADTKDQIQAAVNGVVLTALDLNNETHDTHHPLAVMKYYEEQKEAAAEKSKDFRASRMPKFFAHFENVLASNPKKDAAGGPFLVSDRTTTADLVVFHLIEGLTFAFPKRVKKLQDSGDYPLLFKLHERVKNEETIKAYQASDRHLPFSQGIFRYYEELDLED</sequence>
<dbReference type="PROSITE" id="PS50404">
    <property type="entry name" value="GST_NTER"/>
    <property type="match status" value="1"/>
</dbReference>
<dbReference type="SUPFAM" id="SSF47616">
    <property type="entry name" value="GST C-terminal domain-like"/>
    <property type="match status" value="1"/>
</dbReference>
<dbReference type="Proteomes" id="UP000054007">
    <property type="component" value="Unassembled WGS sequence"/>
</dbReference>
<dbReference type="AlphaFoldDB" id="A0A0D7BAH5"/>
<dbReference type="GO" id="GO:0004364">
    <property type="term" value="F:glutathione transferase activity"/>
    <property type="evidence" value="ECO:0007669"/>
    <property type="project" value="TreeGrafter"/>
</dbReference>
<dbReference type="SUPFAM" id="SSF52833">
    <property type="entry name" value="Thioredoxin-like"/>
    <property type="match status" value="1"/>
</dbReference>
<name>A0A0D7BAH5_9AGAR</name>
<protein>
    <submittedName>
        <fullName evidence="3">Glutathione S-transferase-like protein</fullName>
    </submittedName>
</protein>
<dbReference type="STRING" id="1314674.A0A0D7BAH5"/>
<dbReference type="Gene3D" id="1.20.1050.10">
    <property type="match status" value="1"/>
</dbReference>
<evidence type="ECO:0000259" key="1">
    <source>
        <dbReference type="PROSITE" id="PS50404"/>
    </source>
</evidence>
<dbReference type="InterPro" id="IPR050213">
    <property type="entry name" value="GST_superfamily"/>
</dbReference>
<accession>A0A0D7BAH5</accession>
<feature type="domain" description="GST C-terminal" evidence="2">
    <location>
        <begin position="107"/>
        <end position="253"/>
    </location>
</feature>
<dbReference type="PROSITE" id="PS50405">
    <property type="entry name" value="GST_CTER"/>
    <property type="match status" value="1"/>
</dbReference>
<proteinExistence type="predicted"/>
<dbReference type="InterPro" id="IPR004046">
    <property type="entry name" value="GST_C"/>
</dbReference>
<dbReference type="EMBL" id="KN880524">
    <property type="protein sequence ID" value="KIY67522.1"/>
    <property type="molecule type" value="Genomic_DNA"/>
</dbReference>
<dbReference type="GO" id="GO:0006749">
    <property type="term" value="P:glutathione metabolic process"/>
    <property type="evidence" value="ECO:0007669"/>
    <property type="project" value="TreeGrafter"/>
</dbReference>
<dbReference type="Gene3D" id="3.40.30.10">
    <property type="entry name" value="Glutaredoxin"/>
    <property type="match status" value="1"/>
</dbReference>
<dbReference type="InterPro" id="IPR004045">
    <property type="entry name" value="Glutathione_S-Trfase_N"/>
</dbReference>